<dbReference type="EMBL" id="JBIGIB010000004">
    <property type="protein sequence ID" value="MFG6467784.1"/>
    <property type="molecule type" value="Genomic_DNA"/>
</dbReference>
<dbReference type="InterPro" id="IPR023346">
    <property type="entry name" value="Lysozyme-like_dom_sf"/>
</dbReference>
<evidence type="ECO:0000256" key="4">
    <source>
        <dbReference type="SAM" id="SignalP"/>
    </source>
</evidence>
<feature type="region of interest" description="Disordered" evidence="3">
    <location>
        <begin position="654"/>
        <end position="675"/>
    </location>
</feature>
<keyword evidence="2 4" id="KW-0732">Signal</keyword>
<accession>A0ABW7H130</accession>
<dbReference type="RefSeq" id="WP_394385663.1">
    <property type="nucleotide sequence ID" value="NZ_JBIGIB010000004.1"/>
</dbReference>
<dbReference type="InterPro" id="IPR008939">
    <property type="entry name" value="Lytic_TGlycosylase_superhlx_U"/>
</dbReference>
<evidence type="ECO:0000259" key="5">
    <source>
        <dbReference type="Pfam" id="PF01464"/>
    </source>
</evidence>
<comment type="caution">
    <text evidence="6">The sequence shown here is derived from an EMBL/GenBank/DDBJ whole genome shotgun (WGS) entry which is preliminary data.</text>
</comment>
<feature type="chain" id="PRO_5046913577" evidence="4">
    <location>
        <begin position="31"/>
        <end position="675"/>
    </location>
</feature>
<protein>
    <submittedName>
        <fullName evidence="6">Transglycosylase SLT domain-containing protein</fullName>
    </submittedName>
</protein>
<evidence type="ECO:0000313" key="7">
    <source>
        <dbReference type="Proteomes" id="UP001606303"/>
    </source>
</evidence>
<dbReference type="Proteomes" id="UP001606303">
    <property type="component" value="Unassembled WGS sequence"/>
</dbReference>
<dbReference type="InterPro" id="IPR008258">
    <property type="entry name" value="Transglycosylase_SLT_dom_1"/>
</dbReference>
<evidence type="ECO:0000256" key="2">
    <source>
        <dbReference type="ARBA" id="ARBA00022729"/>
    </source>
</evidence>
<proteinExistence type="inferred from homology"/>
<evidence type="ECO:0000256" key="3">
    <source>
        <dbReference type="SAM" id="MobiDB-lite"/>
    </source>
</evidence>
<dbReference type="Pfam" id="PF01464">
    <property type="entry name" value="SLT"/>
    <property type="match status" value="1"/>
</dbReference>
<name>A0ABW7H130_9BURK</name>
<dbReference type="SUPFAM" id="SSF53955">
    <property type="entry name" value="Lysozyme-like"/>
    <property type="match status" value="1"/>
</dbReference>
<dbReference type="PANTHER" id="PTHR37423">
    <property type="entry name" value="SOLUBLE LYTIC MUREIN TRANSGLYCOSYLASE-RELATED"/>
    <property type="match status" value="1"/>
</dbReference>
<evidence type="ECO:0000256" key="1">
    <source>
        <dbReference type="ARBA" id="ARBA00007734"/>
    </source>
</evidence>
<organism evidence="6 7">
    <name type="scientific">Pelomonas baiyunensis</name>
    <dbReference type="NCBI Taxonomy" id="3299026"/>
    <lineage>
        <taxon>Bacteria</taxon>
        <taxon>Pseudomonadati</taxon>
        <taxon>Pseudomonadota</taxon>
        <taxon>Betaproteobacteria</taxon>
        <taxon>Burkholderiales</taxon>
        <taxon>Sphaerotilaceae</taxon>
        <taxon>Roseateles</taxon>
    </lineage>
</organism>
<keyword evidence="7" id="KW-1185">Reference proteome</keyword>
<dbReference type="SUPFAM" id="SSF48435">
    <property type="entry name" value="Bacterial muramidases"/>
    <property type="match status" value="1"/>
</dbReference>
<sequence>MKWAIFKVLGRSVAATAGAALMLAASQAQAQTPAPAAAAAAATATDLTVQAREAWVKRDRKRLAALVEAARTQGHPLAGWVEYFELNARLSEVRQPEMDAFYARHPGSYVEDRLRNDWLLELGRRRDWANFRRDHANYQMRDDREVACYALLAEPGKVAVEAARAAWFAQKDGDDGCQQLAAAMVDAGAFKPELLWAKARIATEQARPRAARQAVALLGQKALDQKLAELQDNAGRYLTRKARSAPRFDAELTGLALARVAATDPDQAADLLRDKWRGLPAEVQAWLWVQIGRQQALRLQDTALASFERADKLAPDLPWTDDALAWAARAALRAKNPAVALRAIDRMSANEQREPAWAYWKARAIRQQGDTAGARTQLTALAAQPLTYFGRLAAEDLGQPTPLPPAPAPLTADERRAARSHAGLTRALQLIDLGLRNEGVREWNFSLRGMNDRALLAAAQEACDREVWDRCINTSERTRNEVDIAQRYPLPHRAELQREAQAAGLDAAYVYGLIRQESRFVLDARSHVGAAGLMQVMPATAKWTAKKVGLDYSAERMHDRDFNLRIGTQYLKLVLDRFDGAQALAAAAYNAGPSRPARWRDGPVLDAAIWAENIPFNETRDYVRKVLLGGAVYAQVLGLPATRLRERLGASVGPAGASAADVSDVPPAAAGDGKS</sequence>
<feature type="signal peptide" evidence="4">
    <location>
        <begin position="1"/>
        <end position="30"/>
    </location>
</feature>
<reference evidence="6 7" key="1">
    <citation type="submission" date="2024-08" db="EMBL/GenBank/DDBJ databases">
        <authorList>
            <person name="Lu H."/>
        </authorList>
    </citation>
    <scope>NUCLEOTIDE SEQUENCE [LARGE SCALE GENOMIC DNA]</scope>
    <source>
        <strain evidence="6 7">BYS87W</strain>
    </source>
</reference>
<dbReference type="PANTHER" id="PTHR37423:SF5">
    <property type="entry name" value="SOLUBLE LYTIC MUREIN TRANSGLYCOSYLASE"/>
    <property type="match status" value="1"/>
</dbReference>
<dbReference type="Gene3D" id="1.25.20.10">
    <property type="entry name" value="Bacterial muramidases"/>
    <property type="match status" value="1"/>
</dbReference>
<comment type="similarity">
    <text evidence="1">Belongs to the transglycosylase Slt family.</text>
</comment>
<evidence type="ECO:0000313" key="6">
    <source>
        <dbReference type="EMBL" id="MFG6467784.1"/>
    </source>
</evidence>
<gene>
    <name evidence="6" type="ORF">ACG01O_14255</name>
</gene>
<dbReference type="Gene3D" id="1.10.530.10">
    <property type="match status" value="1"/>
</dbReference>
<dbReference type="CDD" id="cd13401">
    <property type="entry name" value="Slt70-like"/>
    <property type="match status" value="1"/>
</dbReference>
<feature type="domain" description="Transglycosylase SLT" evidence="5">
    <location>
        <begin position="497"/>
        <end position="600"/>
    </location>
</feature>